<evidence type="ECO:0000256" key="2">
    <source>
        <dbReference type="SAM" id="MobiDB-lite"/>
    </source>
</evidence>
<feature type="coiled-coil region" evidence="1">
    <location>
        <begin position="62"/>
        <end position="117"/>
    </location>
</feature>
<feature type="non-terminal residue" evidence="3">
    <location>
        <position position="190"/>
    </location>
</feature>
<evidence type="ECO:0008006" key="5">
    <source>
        <dbReference type="Google" id="ProtNLM"/>
    </source>
</evidence>
<accession>A0ABQ0LJH7</accession>
<evidence type="ECO:0000313" key="3">
    <source>
        <dbReference type="EMBL" id="GAT51289.1"/>
    </source>
</evidence>
<evidence type="ECO:0000256" key="1">
    <source>
        <dbReference type="SAM" id="Coils"/>
    </source>
</evidence>
<sequence>MKPEIELGGDYDVKISWQKLANLRESYAREQTLRLALAQTLETTNAKVNDLSAEREHLLAGVSALEQHNDELSAKLEEAEIEQAELKNGLAVLEGWVESSAKELALARAERDKAREMAVRASIEAVADANGTAVISKKTSDTASVGPSPVVTEEATLPAPEPGEWDPDPAINMIVALPLPQNWPDILKWQ</sequence>
<feature type="region of interest" description="Disordered" evidence="2">
    <location>
        <begin position="138"/>
        <end position="167"/>
    </location>
</feature>
<organism evidence="3 4">
    <name type="scientific">Mycena chlorophos</name>
    <name type="common">Agaric fungus</name>
    <name type="synonym">Agaricus chlorophos</name>
    <dbReference type="NCBI Taxonomy" id="658473"/>
    <lineage>
        <taxon>Eukaryota</taxon>
        <taxon>Fungi</taxon>
        <taxon>Dikarya</taxon>
        <taxon>Basidiomycota</taxon>
        <taxon>Agaricomycotina</taxon>
        <taxon>Agaricomycetes</taxon>
        <taxon>Agaricomycetidae</taxon>
        <taxon>Agaricales</taxon>
        <taxon>Marasmiineae</taxon>
        <taxon>Mycenaceae</taxon>
        <taxon>Mycena</taxon>
    </lineage>
</organism>
<keyword evidence="4" id="KW-1185">Reference proteome</keyword>
<reference evidence="3" key="1">
    <citation type="submission" date="2014-09" db="EMBL/GenBank/DDBJ databases">
        <title>Genome sequence of the luminous mushroom Mycena chlorophos for searching fungal bioluminescence genes.</title>
        <authorList>
            <person name="Tanaka Y."/>
            <person name="Kasuga D."/>
            <person name="Oba Y."/>
            <person name="Hase S."/>
            <person name="Sato K."/>
            <person name="Oba Y."/>
            <person name="Sakakibara Y."/>
        </authorList>
    </citation>
    <scope>NUCLEOTIDE SEQUENCE</scope>
</reference>
<keyword evidence="1" id="KW-0175">Coiled coil</keyword>
<gene>
    <name evidence="3" type="ORF">MCHLO_08441</name>
</gene>
<proteinExistence type="predicted"/>
<name>A0ABQ0LJH7_MYCCL</name>
<evidence type="ECO:0000313" key="4">
    <source>
        <dbReference type="Proteomes" id="UP000815677"/>
    </source>
</evidence>
<dbReference type="EMBL" id="DF847117">
    <property type="protein sequence ID" value="GAT51289.1"/>
    <property type="molecule type" value="Genomic_DNA"/>
</dbReference>
<dbReference type="Proteomes" id="UP000815677">
    <property type="component" value="Unassembled WGS sequence"/>
</dbReference>
<protein>
    <recommendedName>
        <fullName evidence="5">Autophagy-related protein 16 domain-containing protein</fullName>
    </recommendedName>
</protein>